<dbReference type="EMBL" id="QZAN01000063">
    <property type="protein sequence ID" value="THW60329.1"/>
    <property type="molecule type" value="Genomic_DNA"/>
</dbReference>
<protein>
    <recommendedName>
        <fullName evidence="4">F-box domain-containing protein</fullName>
    </recommendedName>
</protein>
<comment type="caution">
    <text evidence="2">The sequence shown here is derived from an EMBL/GenBank/DDBJ whole genome shotgun (WGS) entry which is preliminary data.</text>
</comment>
<organism evidence="2 3">
    <name type="scientific">Aureobasidium pullulans</name>
    <name type="common">Black yeast</name>
    <name type="synonym">Pullularia pullulans</name>
    <dbReference type="NCBI Taxonomy" id="5580"/>
    <lineage>
        <taxon>Eukaryota</taxon>
        <taxon>Fungi</taxon>
        <taxon>Dikarya</taxon>
        <taxon>Ascomycota</taxon>
        <taxon>Pezizomycotina</taxon>
        <taxon>Dothideomycetes</taxon>
        <taxon>Dothideomycetidae</taxon>
        <taxon>Dothideales</taxon>
        <taxon>Saccotheciaceae</taxon>
        <taxon>Aureobasidium</taxon>
    </lineage>
</organism>
<dbReference type="InterPro" id="IPR038883">
    <property type="entry name" value="AN11006-like"/>
</dbReference>
<name>A0A4S8YYK9_AURPU</name>
<evidence type="ECO:0000256" key="1">
    <source>
        <dbReference type="SAM" id="MobiDB-lite"/>
    </source>
</evidence>
<dbReference type="PANTHER" id="PTHR42085:SF1">
    <property type="entry name" value="F-BOX DOMAIN-CONTAINING PROTEIN"/>
    <property type="match status" value="1"/>
</dbReference>
<feature type="region of interest" description="Disordered" evidence="1">
    <location>
        <begin position="1"/>
        <end position="76"/>
    </location>
</feature>
<accession>A0A4S8YYK9</accession>
<feature type="region of interest" description="Disordered" evidence="1">
    <location>
        <begin position="344"/>
        <end position="387"/>
    </location>
</feature>
<sequence>MTTQDNFDIVMPTQDQRDIARPSSETCSPPPTRGSSLNSIPIRGPLEHQSPSLPPSSPFWDQMLPSSPSPKPHPDVSMNLDRFVERGFSEDLALPPRQVEKPFRLLNLPAEIRNMIYQLVFDGNRTELLGEGDCHCGWCDDDVCHGYMRLMKSQWHPPQLGFVSKRLRKETMSLYYAVTDFYWYWDPLRVFCECGHHSLQRSIGFMSDALEFVTSHHLQIRSITLRGPNPCYEPSYRLADIVDSVRLLARLWRLSDQTGKAHLTLREIKFAKKDSMTRRLFDLAASLEPFELEDDKLLNLEIRLFLQHDDEGFELISIIEGVEENEIRYQRLLAKNYRKKLRDENKAKGPERWSGVLRNRRSREADKTIGPQRWDSALRGRVAKGKK</sequence>
<evidence type="ECO:0000313" key="3">
    <source>
        <dbReference type="Proteomes" id="UP000310421"/>
    </source>
</evidence>
<gene>
    <name evidence="2" type="ORF">D6D20_05846</name>
</gene>
<dbReference type="Proteomes" id="UP000310421">
    <property type="component" value="Unassembled WGS sequence"/>
</dbReference>
<dbReference type="AlphaFoldDB" id="A0A4S8YYK9"/>
<proteinExistence type="predicted"/>
<dbReference type="PANTHER" id="PTHR42085">
    <property type="entry name" value="F-BOX DOMAIN-CONTAINING PROTEIN"/>
    <property type="match status" value="1"/>
</dbReference>
<evidence type="ECO:0000313" key="2">
    <source>
        <dbReference type="EMBL" id="THW60329.1"/>
    </source>
</evidence>
<evidence type="ECO:0008006" key="4">
    <source>
        <dbReference type="Google" id="ProtNLM"/>
    </source>
</evidence>
<feature type="compositionally biased region" description="Polar residues" evidence="1">
    <location>
        <begin position="23"/>
        <end position="39"/>
    </location>
</feature>
<reference evidence="2 3" key="1">
    <citation type="submission" date="2018-10" db="EMBL/GenBank/DDBJ databases">
        <title>Fifty Aureobasidium pullulans genomes reveal a recombining polyextremotolerant generalist.</title>
        <authorList>
            <person name="Gostincar C."/>
            <person name="Turk M."/>
            <person name="Zajc J."/>
            <person name="Gunde-Cimerman N."/>
        </authorList>
    </citation>
    <scope>NUCLEOTIDE SEQUENCE [LARGE SCALE GENOMIC DNA]</scope>
    <source>
        <strain evidence="2 3">EXF-10751</strain>
    </source>
</reference>